<organism evidence="1 2">
    <name type="scientific">Fusarium duplospermum</name>
    <dbReference type="NCBI Taxonomy" id="1325734"/>
    <lineage>
        <taxon>Eukaryota</taxon>
        <taxon>Fungi</taxon>
        <taxon>Dikarya</taxon>
        <taxon>Ascomycota</taxon>
        <taxon>Pezizomycotina</taxon>
        <taxon>Sordariomycetes</taxon>
        <taxon>Hypocreomycetidae</taxon>
        <taxon>Hypocreales</taxon>
        <taxon>Nectriaceae</taxon>
        <taxon>Fusarium</taxon>
        <taxon>Fusarium solani species complex</taxon>
    </lineage>
</organism>
<dbReference type="AlphaFoldDB" id="A0A428PED3"/>
<keyword evidence="2" id="KW-1185">Reference proteome</keyword>
<protein>
    <submittedName>
        <fullName evidence="1">Uncharacterized protein</fullName>
    </submittedName>
</protein>
<dbReference type="EMBL" id="NKCI01000151">
    <property type="protein sequence ID" value="RSL51283.1"/>
    <property type="molecule type" value="Genomic_DNA"/>
</dbReference>
<sequence length="121" mass="13513">MVCLTPPRSNYRRHHGPLTGGRLLFQPVGTAWSLRLASGAGADKQSGVGICQNLRVHSTAFFFQDPETDKRPEIRSELDTEKGTGLKHNRNYTMQGGWRFLSPSEVKEQGIGLRKFNACKL</sequence>
<evidence type="ECO:0000313" key="2">
    <source>
        <dbReference type="Proteomes" id="UP000288168"/>
    </source>
</evidence>
<gene>
    <name evidence="1" type="ORF">CEP54_011498</name>
</gene>
<dbReference type="Proteomes" id="UP000288168">
    <property type="component" value="Unassembled WGS sequence"/>
</dbReference>
<name>A0A428PED3_9HYPO</name>
<proteinExistence type="predicted"/>
<comment type="caution">
    <text evidence="1">The sequence shown here is derived from an EMBL/GenBank/DDBJ whole genome shotgun (WGS) entry which is preliminary data.</text>
</comment>
<accession>A0A428PED3</accession>
<evidence type="ECO:0000313" key="1">
    <source>
        <dbReference type="EMBL" id="RSL51283.1"/>
    </source>
</evidence>
<reference evidence="1 2" key="1">
    <citation type="submission" date="2017-06" db="EMBL/GenBank/DDBJ databases">
        <title>Comparative genomic analysis of Ambrosia Fusariam Clade fungi.</title>
        <authorList>
            <person name="Stajich J.E."/>
            <person name="Carrillo J."/>
            <person name="Kijimoto T."/>
            <person name="Eskalen A."/>
            <person name="O'Donnell K."/>
            <person name="Kasson M."/>
        </authorList>
    </citation>
    <scope>NUCLEOTIDE SEQUENCE [LARGE SCALE GENOMIC DNA]</scope>
    <source>
        <strain evidence="1 2">NRRL62584</strain>
    </source>
</reference>